<evidence type="ECO:0000313" key="11">
    <source>
        <dbReference type="EMBL" id="GIQ65753.1"/>
    </source>
</evidence>
<evidence type="ECO:0000256" key="4">
    <source>
        <dbReference type="ARBA" id="ARBA00012355"/>
    </source>
</evidence>
<dbReference type="InterPro" id="IPR000182">
    <property type="entry name" value="GNAT_dom"/>
</dbReference>
<comment type="catalytic activity">
    <reaction evidence="8 9">
        <text>L-2,4-diaminobutanoate + acetyl-CoA = (2S)-4-acetamido-2-aminobutanoate + CoA + H(+)</text>
        <dbReference type="Rhea" id="RHEA:16901"/>
        <dbReference type="ChEBI" id="CHEBI:15378"/>
        <dbReference type="ChEBI" id="CHEBI:57287"/>
        <dbReference type="ChEBI" id="CHEBI:57288"/>
        <dbReference type="ChEBI" id="CHEBI:58761"/>
        <dbReference type="ChEBI" id="CHEBI:58929"/>
        <dbReference type="EC" id="2.3.1.178"/>
    </reaction>
</comment>
<comment type="pathway">
    <text evidence="2 9">Amine and polyamine biosynthesis; ectoine biosynthesis; L-ectoine from L-aspartate 4-semialdehyde: step 2/3.</text>
</comment>
<comment type="function">
    <text evidence="1 9">Catalyzes the acetylation of L-2,4-diaminobutyrate (DABA) to gamma-N-acetyl-alpha,gamma-diaminobutyric acid (ADABA) with acetyl coenzyme A.</text>
</comment>
<dbReference type="RefSeq" id="WP_213530252.1">
    <property type="nucleotide sequence ID" value="NZ_BOVJ01000149.1"/>
</dbReference>
<dbReference type="EMBL" id="BOVJ01000149">
    <property type="protein sequence ID" value="GIQ65753.1"/>
    <property type="molecule type" value="Genomic_DNA"/>
</dbReference>
<evidence type="ECO:0000313" key="12">
    <source>
        <dbReference type="Proteomes" id="UP000680304"/>
    </source>
</evidence>
<evidence type="ECO:0000256" key="7">
    <source>
        <dbReference type="ARBA" id="ARBA00023315"/>
    </source>
</evidence>
<evidence type="ECO:0000256" key="8">
    <source>
        <dbReference type="ARBA" id="ARBA00048924"/>
    </source>
</evidence>
<dbReference type="PROSITE" id="PS51186">
    <property type="entry name" value="GNAT"/>
    <property type="match status" value="1"/>
</dbReference>
<accession>A0ABQ4NC10</accession>
<keyword evidence="6 9" id="KW-0808">Transferase</keyword>
<feature type="domain" description="N-acetyltransferase" evidence="10">
    <location>
        <begin position="8"/>
        <end position="161"/>
    </location>
</feature>
<keyword evidence="12" id="KW-1185">Reference proteome</keyword>
<comment type="caution">
    <text evidence="11">The sequence shown here is derived from an EMBL/GenBank/DDBJ whole genome shotgun (WGS) entry which is preliminary data.</text>
</comment>
<dbReference type="SUPFAM" id="SSF55729">
    <property type="entry name" value="Acyl-CoA N-acyltransferases (Nat)"/>
    <property type="match status" value="1"/>
</dbReference>
<organism evidence="11 12">
    <name type="scientific">Paenibacillus cisolokensis</name>
    <dbReference type="NCBI Taxonomy" id="1658519"/>
    <lineage>
        <taxon>Bacteria</taxon>
        <taxon>Bacillati</taxon>
        <taxon>Bacillota</taxon>
        <taxon>Bacilli</taxon>
        <taxon>Bacillales</taxon>
        <taxon>Paenibacillaceae</taxon>
        <taxon>Paenibacillus</taxon>
    </lineage>
</organism>
<gene>
    <name evidence="9 11" type="primary">ectA</name>
    <name evidence="11" type="ORF">PACILC2_43210</name>
</gene>
<dbReference type="Pfam" id="PF00583">
    <property type="entry name" value="Acetyltransf_1"/>
    <property type="match status" value="1"/>
</dbReference>
<dbReference type="Gene3D" id="3.40.630.30">
    <property type="match status" value="1"/>
</dbReference>
<evidence type="ECO:0000259" key="10">
    <source>
        <dbReference type="PROSITE" id="PS51186"/>
    </source>
</evidence>
<name>A0ABQ4NC10_9BACL</name>
<proteinExistence type="inferred from homology"/>
<dbReference type="InterPro" id="IPR012772">
    <property type="entry name" value="Ectoine_EctA"/>
</dbReference>
<dbReference type="Proteomes" id="UP000680304">
    <property type="component" value="Unassembled WGS sequence"/>
</dbReference>
<evidence type="ECO:0000256" key="6">
    <source>
        <dbReference type="ARBA" id="ARBA00022679"/>
    </source>
</evidence>
<evidence type="ECO:0000256" key="1">
    <source>
        <dbReference type="ARBA" id="ARBA00003741"/>
    </source>
</evidence>
<evidence type="ECO:0000256" key="2">
    <source>
        <dbReference type="ARBA" id="ARBA00004978"/>
    </source>
</evidence>
<dbReference type="NCBIfam" id="TIGR02406">
    <property type="entry name" value="ectoine_EctA"/>
    <property type="match status" value="1"/>
</dbReference>
<dbReference type="InterPro" id="IPR016181">
    <property type="entry name" value="Acyl_CoA_acyltransferase"/>
</dbReference>
<keyword evidence="7 9" id="KW-0012">Acyltransferase</keyword>
<sequence length="163" mass="18022">MTMMASGIRMRRPTAGDGSRVWRLLRTAGGLDVNTPYSYIMLCDLFGDSCVLAEAEGEPVGFVSALRLPERNDTLFVWQVAVHPSARGRGLAKAMLRELLGRRTEIRYVEATISPSNGASQALFRSLARERGCVCRVTAGYAAELFPKGQTHEEEERYRVGPL</sequence>
<evidence type="ECO:0000256" key="9">
    <source>
        <dbReference type="RuleBase" id="RU365045"/>
    </source>
</evidence>
<protein>
    <recommendedName>
        <fullName evidence="5 9">L-2,4-diaminobutyric acid acetyltransferase</fullName>
        <shortName evidence="9">DABA acetyltransferase</shortName>
        <ecNumber evidence="4 9">2.3.1.178</ecNumber>
    </recommendedName>
</protein>
<dbReference type="EC" id="2.3.1.178" evidence="4 9"/>
<evidence type="ECO:0000256" key="3">
    <source>
        <dbReference type="ARBA" id="ARBA00010712"/>
    </source>
</evidence>
<dbReference type="CDD" id="cd04301">
    <property type="entry name" value="NAT_SF"/>
    <property type="match status" value="1"/>
</dbReference>
<comment type="similarity">
    <text evidence="3 9">Belongs to the acetyltransferase family. EctA subfamily.</text>
</comment>
<evidence type="ECO:0000256" key="5">
    <source>
        <dbReference type="ARBA" id="ARBA00017935"/>
    </source>
</evidence>
<reference evidence="11 12" key="1">
    <citation type="submission" date="2021-04" db="EMBL/GenBank/DDBJ databases">
        <title>Draft genome sequence of Paenibacillus cisolokensis, LC2-13A.</title>
        <authorList>
            <person name="Uke A."/>
            <person name="Chhe C."/>
            <person name="Baramee S."/>
            <person name="Kosugi A."/>
        </authorList>
    </citation>
    <scope>NUCLEOTIDE SEQUENCE [LARGE SCALE GENOMIC DNA]</scope>
    <source>
        <strain evidence="11 12">LC2-13A</strain>
    </source>
</reference>